<accession>A0A8K0WDM8</accession>
<dbReference type="Gene3D" id="3.40.605.10">
    <property type="entry name" value="Aldehyde Dehydrogenase, Chain A, domain 1"/>
    <property type="match status" value="1"/>
</dbReference>
<feature type="domain" description="Aldehyde dehydrogenase" evidence="4">
    <location>
        <begin position="20"/>
        <end position="447"/>
    </location>
</feature>
<evidence type="ECO:0000256" key="3">
    <source>
        <dbReference type="ARBA" id="ARBA00049194"/>
    </source>
</evidence>
<evidence type="ECO:0000259" key="4">
    <source>
        <dbReference type="Pfam" id="PF00171"/>
    </source>
</evidence>
<evidence type="ECO:0000313" key="5">
    <source>
        <dbReference type="EMBL" id="KAH7246623.1"/>
    </source>
</evidence>
<dbReference type="OrthoDB" id="310895at2759"/>
<dbReference type="EC" id="1.2.1.3" evidence="2"/>
<organism evidence="5 6">
    <name type="scientific">Fusarium tricinctum</name>
    <dbReference type="NCBI Taxonomy" id="61284"/>
    <lineage>
        <taxon>Eukaryota</taxon>
        <taxon>Fungi</taxon>
        <taxon>Dikarya</taxon>
        <taxon>Ascomycota</taxon>
        <taxon>Pezizomycotina</taxon>
        <taxon>Sordariomycetes</taxon>
        <taxon>Hypocreomycetidae</taxon>
        <taxon>Hypocreales</taxon>
        <taxon>Nectriaceae</taxon>
        <taxon>Fusarium</taxon>
        <taxon>Fusarium tricinctum species complex</taxon>
    </lineage>
</organism>
<keyword evidence="6" id="KW-1185">Reference proteome</keyword>
<dbReference type="Proteomes" id="UP000813427">
    <property type="component" value="Unassembled WGS sequence"/>
</dbReference>
<dbReference type="InterPro" id="IPR016163">
    <property type="entry name" value="Ald_DH_C"/>
</dbReference>
<name>A0A8K0WDM8_9HYPO</name>
<comment type="caution">
    <text evidence="5">The sequence shown here is derived from an EMBL/GenBank/DDBJ whole genome shotgun (WGS) entry which is preliminary data.</text>
</comment>
<dbReference type="GO" id="GO:0004029">
    <property type="term" value="F:aldehyde dehydrogenase (NAD+) activity"/>
    <property type="evidence" value="ECO:0007669"/>
    <property type="project" value="UniProtKB-EC"/>
</dbReference>
<dbReference type="InterPro" id="IPR044086">
    <property type="entry name" value="LUC3-like"/>
</dbReference>
<dbReference type="AlphaFoldDB" id="A0A8K0WDM8"/>
<evidence type="ECO:0000256" key="2">
    <source>
        <dbReference type="ARBA" id="ARBA00024226"/>
    </source>
</evidence>
<gene>
    <name evidence="5" type="ORF">BKA59DRAFT_493719</name>
</gene>
<dbReference type="CDD" id="cd07106">
    <property type="entry name" value="ALDH_AldA-AAD23400"/>
    <property type="match status" value="1"/>
</dbReference>
<protein>
    <recommendedName>
        <fullName evidence="2">aldehyde dehydrogenase (NAD(+))</fullName>
        <ecNumber evidence="2">1.2.1.3</ecNumber>
    </recommendedName>
</protein>
<comment type="catalytic activity">
    <reaction evidence="3">
        <text>an aldehyde + NAD(+) + H2O = a carboxylate + NADH + 2 H(+)</text>
        <dbReference type="Rhea" id="RHEA:16185"/>
        <dbReference type="ChEBI" id="CHEBI:15377"/>
        <dbReference type="ChEBI" id="CHEBI:15378"/>
        <dbReference type="ChEBI" id="CHEBI:17478"/>
        <dbReference type="ChEBI" id="CHEBI:29067"/>
        <dbReference type="ChEBI" id="CHEBI:57540"/>
        <dbReference type="ChEBI" id="CHEBI:57945"/>
        <dbReference type="EC" id="1.2.1.3"/>
    </reaction>
</comment>
<dbReference type="EMBL" id="JAGPXF010000004">
    <property type="protein sequence ID" value="KAH7246623.1"/>
    <property type="molecule type" value="Genomic_DNA"/>
</dbReference>
<dbReference type="SUPFAM" id="SSF53720">
    <property type="entry name" value="ALDH-like"/>
    <property type="match status" value="1"/>
</dbReference>
<dbReference type="InterPro" id="IPR016162">
    <property type="entry name" value="Ald_DH_N"/>
</dbReference>
<evidence type="ECO:0000313" key="6">
    <source>
        <dbReference type="Proteomes" id="UP000813427"/>
    </source>
</evidence>
<evidence type="ECO:0000256" key="1">
    <source>
        <dbReference type="ARBA" id="ARBA00009986"/>
    </source>
</evidence>
<sequence>MDFNTFHNIINGKPRGSISTKEGINPLDRSPLWPVPVATADDVEDSVRAAKEAFPEWSQTPYEQRTELLEKFADLYSSHANDFCQLLAAECGRTRCISLHNGCGKYKLPEEEIEDDAKVSVVSYEPLGVVAAICPWNSMGKIAPALATGNCVILKPSPFAPYSSLKLVELAQQVFPPAVLQVLNGGNDLGPLLVKHPDIQKISFTGSTVTGKQILRDGADTMKRITLETAGNNASIVLPDIDIEAVVPKISGSLWFNAGQVCIATRRLYIHQDIFDEVVAQLAEATATTTKDLVSGVGPIQNEMQFEKLKQVLADAHAAGHQLLSPGQTEMNEGFFIQPTIVKNPPPQADIVQQENFGPIVSCIKFSSLDEALRLANSNDSGLAASVWSGDIQAARRVAAKLEVGNVYINGPPQPDPHVPFGGHKQSGLGVEYGLQGLLSFCQTKSVYLYK</sequence>
<dbReference type="PANTHER" id="PTHR11699">
    <property type="entry name" value="ALDEHYDE DEHYDROGENASE-RELATED"/>
    <property type="match status" value="1"/>
</dbReference>
<dbReference type="Pfam" id="PF00171">
    <property type="entry name" value="Aldedh"/>
    <property type="match status" value="1"/>
</dbReference>
<proteinExistence type="inferred from homology"/>
<dbReference type="Gene3D" id="3.40.309.10">
    <property type="entry name" value="Aldehyde Dehydrogenase, Chain A, domain 2"/>
    <property type="match status" value="1"/>
</dbReference>
<dbReference type="InterPro" id="IPR016161">
    <property type="entry name" value="Ald_DH/histidinol_DH"/>
</dbReference>
<comment type="similarity">
    <text evidence="1">Belongs to the aldehyde dehydrogenase family.</text>
</comment>
<reference evidence="5" key="1">
    <citation type="journal article" date="2021" name="Nat. Commun.">
        <title>Genetic determinants of endophytism in the Arabidopsis root mycobiome.</title>
        <authorList>
            <person name="Mesny F."/>
            <person name="Miyauchi S."/>
            <person name="Thiergart T."/>
            <person name="Pickel B."/>
            <person name="Atanasova L."/>
            <person name="Karlsson M."/>
            <person name="Huettel B."/>
            <person name="Barry K.W."/>
            <person name="Haridas S."/>
            <person name="Chen C."/>
            <person name="Bauer D."/>
            <person name="Andreopoulos W."/>
            <person name="Pangilinan J."/>
            <person name="LaButti K."/>
            <person name="Riley R."/>
            <person name="Lipzen A."/>
            <person name="Clum A."/>
            <person name="Drula E."/>
            <person name="Henrissat B."/>
            <person name="Kohler A."/>
            <person name="Grigoriev I.V."/>
            <person name="Martin F.M."/>
            <person name="Hacquard S."/>
        </authorList>
    </citation>
    <scope>NUCLEOTIDE SEQUENCE</scope>
    <source>
        <strain evidence="5">MPI-SDFR-AT-0068</strain>
    </source>
</reference>
<dbReference type="InterPro" id="IPR015590">
    <property type="entry name" value="Aldehyde_DH_dom"/>
</dbReference>